<dbReference type="EMBL" id="BBJS01000030">
    <property type="protein sequence ID" value="GAN14155.1"/>
    <property type="molecule type" value="Genomic_DNA"/>
</dbReference>
<protein>
    <submittedName>
        <fullName evidence="3">DNA, contig: SP630</fullName>
    </submittedName>
</protein>
<sequence length="1373" mass="141490">MSRWRDMTRDLIVSVRLKADGSGLVGAAKDSAAAIAGIGTAAGGAVVQARALVATIGEASRAAGITTTAREASTALQGTSRASITAGGSAKQAATAMASLTDQSKKAAGGADELVAAAGRVARAHTATTAKAAEAARAASDLAKAERDAAREAVTAAEGRLAQAKGRVELTADNPTITLSPGGGSARAAGDASAIAAASTELAQARQRAQAAEEAYSQSLRDSAAASTTATAAVTTLASQSQASAAGSGQLAEALERSGGAADATAQAAQALADASATSSDAARQQATATDQATEAAEGSTRATGAQNQARGAAAREAAELAAAETRLANATNQTEREEAAAAIAAIRLAQAQREAARRTREAEAEARRNAFAVRSMGQQFGDFGLQAVTTGDVVRSFTQQMGQMGYAMSEMSGRAGRVGAFLTGPWGIALTVGAAVILPFIENLWKAEEAQEAVRLGADGLAEAQSALGKMFDLTTGKLKKQNELLIINARLTAINNRAEALTARESSRKTFEDAGSISTEGRIKGLLEGGGVGNFLTGAFVGSQRAQQNARNLSAVVADLQAGKTTNEAVMRAAEKLDFTGLKINRTQFIEAIRDRVAAEAKERVADLTDQSLDDGVLAKELRQDAKAKRTKKPKSTEARDEFGRDAAARIAGITDQFDRTPPAVRQANAAIRQLDDIMDDLARKKPPQFKELIGQAQEAKGVVREGLNRPIQDFVESQRDAFAVGQEMLTGHRDQAEALRTIQQLERQRGPLTVEQKEAILAANQALTAQERQLERMTQRQRIYLAGIADIRGLLTATISGDSGIEKLPERLMQAFSRVSAERIVDNLFGDLFQQLEDSVTGTSVVEDASARMAQAVDIVTARTGQASAALDSLTRAASGAAGAVRDGPQGGQPGASAPMPPEAGASGEFTVTAPRRGTRNPQELFTSAIGGIATKTIGLFTNPETASRIGQGLGKYAGKGLAGAFEGQAATSLASLVGIKTNGTGSAIGGAIGGLTGIPGAGAALGLIGGLVGNLFTRPKSGSATITSVDSAATMRGAESVTEKLSGTAKSVQDGIQKIADQLGAQTGAFSVSIGKREDYFRVDGGGSDRVSNKHPGSGLLYNGKDEAVAIEIAIRNAIADGAVKGLSPAVAKALQSSSSLDKALAEALKVQNLERSLGGLTGQLKSIFDSFDQTASERVRIAKTYGLDLLRVEKLNAEERGKLLEDTLKSRVGSLKDLLTSMTSGDLFEGSAVDRRQTLLKDIAAVRADAEAGKDGAADKVAELYRQLLSTSKEAFGTGGDEYASDRKAAGDAARALIDIETNRVNSAAGVQAAQTSAIEAGNALTAQMVKAADAQTELLQTLVDQGRSRSGGGVSPNLGLIAREIAQ</sequence>
<comment type="caution">
    <text evidence="3">The sequence shown here is derived from an EMBL/GenBank/DDBJ whole genome shotgun (WGS) entry which is preliminary data.</text>
</comment>
<reference evidence="3 4" key="1">
    <citation type="submission" date="2014-08" db="EMBL/GenBank/DDBJ databases">
        <title>Whole genome shotgun sequence of Sphingomonas paucimobilis NBRC 13935.</title>
        <authorList>
            <person name="Hosoyama A."/>
            <person name="Hashimoto M."/>
            <person name="Hosoyama Y."/>
            <person name="Noguchi M."/>
            <person name="Uohara A."/>
            <person name="Ohji S."/>
            <person name="Katano-Makiyama Y."/>
            <person name="Ichikawa N."/>
            <person name="Kimura A."/>
            <person name="Yamazoe A."/>
            <person name="Fujita N."/>
        </authorList>
    </citation>
    <scope>NUCLEOTIDE SEQUENCE [LARGE SCALE GENOMIC DNA]</scope>
    <source>
        <strain evidence="3 4">NBRC 13935</strain>
    </source>
</reference>
<dbReference type="RefSeq" id="WP_156146119.1">
    <property type="nucleotide sequence ID" value="NZ_BBJS01000030.1"/>
</dbReference>
<name>A0A0C9M320_SPHPI</name>
<keyword evidence="1" id="KW-0175">Coiled coil</keyword>
<accession>A0A0C9M320</accession>
<proteinExistence type="predicted"/>
<evidence type="ECO:0000313" key="4">
    <source>
        <dbReference type="Proteomes" id="UP000032025"/>
    </source>
</evidence>
<organism evidence="3 4">
    <name type="scientific">Sphingomonas paucimobilis NBRC 13935</name>
    <dbReference type="NCBI Taxonomy" id="1219050"/>
    <lineage>
        <taxon>Bacteria</taxon>
        <taxon>Pseudomonadati</taxon>
        <taxon>Pseudomonadota</taxon>
        <taxon>Alphaproteobacteria</taxon>
        <taxon>Sphingomonadales</taxon>
        <taxon>Sphingomonadaceae</taxon>
        <taxon>Sphingomonas</taxon>
    </lineage>
</organism>
<feature type="region of interest" description="Disordered" evidence="2">
    <location>
        <begin position="277"/>
        <end position="318"/>
    </location>
</feature>
<keyword evidence="4" id="KW-1185">Reference proteome</keyword>
<gene>
    <name evidence="3" type="ORF">SP6_30_02960</name>
</gene>
<evidence type="ECO:0000256" key="2">
    <source>
        <dbReference type="SAM" id="MobiDB-lite"/>
    </source>
</evidence>
<dbReference type="Proteomes" id="UP000032025">
    <property type="component" value="Unassembled WGS sequence"/>
</dbReference>
<feature type="coiled-coil region" evidence="1">
    <location>
        <begin position="195"/>
        <end position="222"/>
    </location>
</feature>
<feature type="region of interest" description="Disordered" evidence="2">
    <location>
        <begin position="883"/>
        <end position="910"/>
    </location>
</feature>
<evidence type="ECO:0000313" key="3">
    <source>
        <dbReference type="EMBL" id="GAN14155.1"/>
    </source>
</evidence>
<evidence type="ECO:0000256" key="1">
    <source>
        <dbReference type="SAM" id="Coils"/>
    </source>
</evidence>